<keyword evidence="2" id="KW-0418">Kinase</keyword>
<dbReference type="EMBL" id="BX640421">
    <property type="protein sequence ID" value="CAE43616.1"/>
    <property type="molecule type" value="Genomic_DNA"/>
</dbReference>
<dbReference type="GO" id="GO:0016301">
    <property type="term" value="F:kinase activity"/>
    <property type="evidence" value="ECO:0007669"/>
    <property type="project" value="UniProtKB-KW"/>
</dbReference>
<gene>
    <name evidence="2" type="ordered locus">BP3351</name>
</gene>
<keyword evidence="3" id="KW-1185">Reference proteome</keyword>
<evidence type="ECO:0000313" key="2">
    <source>
        <dbReference type="EMBL" id="CAE43616.1"/>
    </source>
</evidence>
<organism evidence="2 3">
    <name type="scientific">Bordetella pertussis (strain Tohama I / ATCC BAA-589 / NCTC 13251)</name>
    <dbReference type="NCBI Taxonomy" id="257313"/>
    <lineage>
        <taxon>Bacteria</taxon>
        <taxon>Pseudomonadati</taxon>
        <taxon>Pseudomonadota</taxon>
        <taxon>Betaproteobacteria</taxon>
        <taxon>Burkholderiales</taxon>
        <taxon>Alcaligenaceae</taxon>
        <taxon>Bordetella</taxon>
    </lineage>
</organism>
<proteinExistence type="predicted"/>
<dbReference type="Proteomes" id="UP000002676">
    <property type="component" value="Chromosome"/>
</dbReference>
<keyword evidence="2" id="KW-0808">Transferase</keyword>
<dbReference type="STRING" id="257313.BP3351"/>
<dbReference type="InterPro" id="IPR013727">
    <property type="entry name" value="2CSK_N"/>
</dbReference>
<dbReference type="AlphaFoldDB" id="Q7VTZ5"/>
<feature type="non-terminal residue" evidence="2">
    <location>
        <position position="68"/>
    </location>
</feature>
<dbReference type="HOGENOM" id="CLU_2785664_0_0_4"/>
<protein>
    <submittedName>
        <fullName evidence="2">N-terminal region of a two component sensor kinase (Partial)</fullName>
    </submittedName>
</protein>
<dbReference type="Pfam" id="PF08521">
    <property type="entry name" value="2CSK_N"/>
    <property type="match status" value="1"/>
</dbReference>
<dbReference type="KEGG" id="bpe:BP3351"/>
<reference evidence="2 3" key="1">
    <citation type="journal article" date="2003" name="Nat. Genet.">
        <title>Comparative analysis of the genome sequences of Bordetella pertussis, Bordetella parapertussis and Bordetella bronchiseptica.</title>
        <authorList>
            <person name="Parkhill J."/>
            <person name="Sebaihia M."/>
            <person name="Preston A."/>
            <person name="Murphy L.D."/>
            <person name="Thomson N.R."/>
            <person name="Harris D.E."/>
            <person name="Holden M.T.G."/>
            <person name="Churcher C.M."/>
            <person name="Bentley S.D."/>
            <person name="Mungall K.L."/>
            <person name="Cerdeno-Tarraga A.-M."/>
            <person name="Temple L."/>
            <person name="James K.D."/>
            <person name="Harris B."/>
            <person name="Quail M.A."/>
            <person name="Achtman M."/>
            <person name="Atkin R."/>
            <person name="Baker S."/>
            <person name="Basham D."/>
            <person name="Bason N."/>
            <person name="Cherevach I."/>
            <person name="Chillingworth T."/>
            <person name="Collins M."/>
            <person name="Cronin A."/>
            <person name="Davis P."/>
            <person name="Doggett J."/>
            <person name="Feltwell T."/>
            <person name="Goble A."/>
            <person name="Hamlin N."/>
            <person name="Hauser H."/>
            <person name="Holroyd S."/>
            <person name="Jagels K."/>
            <person name="Leather S."/>
            <person name="Moule S."/>
            <person name="Norberczak H."/>
            <person name="O'Neil S."/>
            <person name="Ormond D."/>
            <person name="Price C."/>
            <person name="Rabbinowitsch E."/>
            <person name="Rutter S."/>
            <person name="Sanders M."/>
            <person name="Saunders D."/>
            <person name="Seeger K."/>
            <person name="Sharp S."/>
            <person name="Simmonds M."/>
            <person name="Skelton J."/>
            <person name="Squares R."/>
            <person name="Squares S."/>
            <person name="Stevens K."/>
            <person name="Unwin L."/>
            <person name="Whitehead S."/>
            <person name="Barrell B.G."/>
            <person name="Maskell D.J."/>
        </authorList>
    </citation>
    <scope>NUCLEOTIDE SEQUENCE [LARGE SCALE GENOMIC DNA]</scope>
    <source>
        <strain evidence="2 3">Tohama I / ATCC BAA-589 / NCTC 13251</strain>
    </source>
</reference>
<feature type="domain" description="Two-component sensor kinase N-terminal" evidence="1">
    <location>
        <begin position="6"/>
        <end position="65"/>
    </location>
</feature>
<accession>Q7VTZ5</accession>
<name>Q7VTZ5_BORPE</name>
<sequence>MLPGVVVLLVIDSWNDYRTLAAITNEAYDSALLEPARVLESSLEFAADGTLQVATPLYAQVMLESKGG</sequence>
<evidence type="ECO:0000313" key="3">
    <source>
        <dbReference type="Proteomes" id="UP000002676"/>
    </source>
</evidence>
<evidence type="ECO:0000259" key="1">
    <source>
        <dbReference type="Pfam" id="PF08521"/>
    </source>
</evidence>